<gene>
    <name evidence="2" type="ORF">VOLCADRAFT_93171</name>
</gene>
<sequence length="246" mass="26686">TVSGDPKCLGLINPRATGPKPPRRSASTPGLSPLVTYIKVQNIRGGIFRLVRRPHPPLHIQRQGPTLRARLRLLRGKRIRQQGGTAQEGAPPTAHYYQTDLNVLRGDHGLQAKAVQPDRQLKKHAKRLARKPAKRSTMKSANLPSSTPAAGTRAQAKAQVIAEEAQGDTDCNPSGPAHGNNTFGPTGRPQVREGPHISERKPIVAFADLAHRATLAATPTRLTYWPPILLTRPPDTSLAFSLCETL</sequence>
<evidence type="ECO:0000313" key="3">
    <source>
        <dbReference type="Proteomes" id="UP000001058"/>
    </source>
</evidence>
<dbReference type="InParanoid" id="D8U1H2"/>
<proteinExistence type="predicted"/>
<name>D8U1H2_VOLCA</name>
<dbReference type="KEGG" id="vcn:VOLCADRAFT_93171"/>
<accession>D8U1H2</accession>
<evidence type="ECO:0000313" key="2">
    <source>
        <dbReference type="EMBL" id="EFJ46342.1"/>
    </source>
</evidence>
<dbReference type="Proteomes" id="UP000001058">
    <property type="component" value="Unassembled WGS sequence"/>
</dbReference>
<dbReference type="GeneID" id="9628746"/>
<dbReference type="EMBL" id="GL378351">
    <property type="protein sequence ID" value="EFJ46342.1"/>
    <property type="molecule type" value="Genomic_DNA"/>
</dbReference>
<dbReference type="AlphaFoldDB" id="D8U1H2"/>
<feature type="compositionally biased region" description="Polar residues" evidence="1">
    <location>
        <begin position="138"/>
        <end position="149"/>
    </location>
</feature>
<organism evidence="3">
    <name type="scientific">Volvox carteri f. nagariensis</name>
    <dbReference type="NCBI Taxonomy" id="3068"/>
    <lineage>
        <taxon>Eukaryota</taxon>
        <taxon>Viridiplantae</taxon>
        <taxon>Chlorophyta</taxon>
        <taxon>core chlorophytes</taxon>
        <taxon>Chlorophyceae</taxon>
        <taxon>CS clade</taxon>
        <taxon>Chlamydomonadales</taxon>
        <taxon>Volvocaceae</taxon>
        <taxon>Volvox</taxon>
    </lineage>
</organism>
<feature type="region of interest" description="Disordered" evidence="1">
    <location>
        <begin position="115"/>
        <end position="194"/>
    </location>
</feature>
<feature type="region of interest" description="Disordered" evidence="1">
    <location>
        <begin position="1"/>
        <end position="30"/>
    </location>
</feature>
<reference evidence="2 3" key="1">
    <citation type="journal article" date="2010" name="Science">
        <title>Genomic analysis of organismal complexity in the multicellular green alga Volvox carteri.</title>
        <authorList>
            <person name="Prochnik S.E."/>
            <person name="Umen J."/>
            <person name="Nedelcu A.M."/>
            <person name="Hallmann A."/>
            <person name="Miller S.M."/>
            <person name="Nishii I."/>
            <person name="Ferris P."/>
            <person name="Kuo A."/>
            <person name="Mitros T."/>
            <person name="Fritz-Laylin L.K."/>
            <person name="Hellsten U."/>
            <person name="Chapman J."/>
            <person name="Simakov O."/>
            <person name="Rensing S.A."/>
            <person name="Terry A."/>
            <person name="Pangilinan J."/>
            <person name="Kapitonov V."/>
            <person name="Jurka J."/>
            <person name="Salamov A."/>
            <person name="Shapiro H."/>
            <person name="Schmutz J."/>
            <person name="Grimwood J."/>
            <person name="Lindquist E."/>
            <person name="Lucas S."/>
            <person name="Grigoriev I.V."/>
            <person name="Schmitt R."/>
            <person name="Kirk D."/>
            <person name="Rokhsar D.S."/>
        </authorList>
    </citation>
    <scope>NUCLEOTIDE SEQUENCE [LARGE SCALE GENOMIC DNA]</scope>
    <source>
        <strain evidence="3">f. Nagariensis / Eve</strain>
    </source>
</reference>
<evidence type="ECO:0000256" key="1">
    <source>
        <dbReference type="SAM" id="MobiDB-lite"/>
    </source>
</evidence>
<keyword evidence="3" id="KW-1185">Reference proteome</keyword>
<protein>
    <submittedName>
        <fullName evidence="2">Uncharacterized protein</fullName>
    </submittedName>
</protein>
<feature type="compositionally biased region" description="Basic residues" evidence="1">
    <location>
        <begin position="121"/>
        <end position="137"/>
    </location>
</feature>
<feature type="non-terminal residue" evidence="2">
    <location>
        <position position="1"/>
    </location>
</feature>
<dbReference type="RefSeq" id="XP_002952495.1">
    <property type="nucleotide sequence ID" value="XM_002952449.1"/>
</dbReference>